<keyword evidence="1" id="KW-0732">Signal</keyword>
<evidence type="ECO:0000256" key="1">
    <source>
        <dbReference type="ARBA" id="ARBA00022729"/>
    </source>
</evidence>
<keyword evidence="2" id="KW-0325">Glycoprotein</keyword>
<organism evidence="4 5">
    <name type="scientific">Plectus sambesii</name>
    <dbReference type="NCBI Taxonomy" id="2011161"/>
    <lineage>
        <taxon>Eukaryota</taxon>
        <taxon>Metazoa</taxon>
        <taxon>Ecdysozoa</taxon>
        <taxon>Nematoda</taxon>
        <taxon>Chromadorea</taxon>
        <taxon>Plectida</taxon>
        <taxon>Plectina</taxon>
        <taxon>Plectoidea</taxon>
        <taxon>Plectidae</taxon>
        <taxon>Plectus</taxon>
    </lineage>
</organism>
<dbReference type="Pfam" id="PF17064">
    <property type="entry name" value="QVR"/>
    <property type="match status" value="1"/>
</dbReference>
<feature type="transmembrane region" description="Helical" evidence="3">
    <location>
        <begin position="202"/>
        <end position="222"/>
    </location>
</feature>
<dbReference type="GO" id="GO:0032222">
    <property type="term" value="P:regulation of synaptic transmission, cholinergic"/>
    <property type="evidence" value="ECO:0007669"/>
    <property type="project" value="InterPro"/>
</dbReference>
<dbReference type="InterPro" id="IPR031424">
    <property type="entry name" value="QVR-like"/>
</dbReference>
<feature type="transmembrane region" description="Helical" evidence="3">
    <location>
        <begin position="22"/>
        <end position="52"/>
    </location>
</feature>
<evidence type="ECO:0000256" key="3">
    <source>
        <dbReference type="SAM" id="Phobius"/>
    </source>
</evidence>
<dbReference type="AlphaFoldDB" id="A0A914UR52"/>
<keyword evidence="3" id="KW-0812">Transmembrane</keyword>
<accession>A0A914UR52</accession>
<dbReference type="GO" id="GO:0030431">
    <property type="term" value="P:sleep"/>
    <property type="evidence" value="ECO:0007669"/>
    <property type="project" value="InterPro"/>
</dbReference>
<keyword evidence="3" id="KW-0472">Membrane</keyword>
<name>A0A914UR52_9BILA</name>
<keyword evidence="4" id="KW-1185">Reference proteome</keyword>
<reference evidence="5" key="1">
    <citation type="submission" date="2022-11" db="UniProtKB">
        <authorList>
            <consortium name="WormBaseParasite"/>
        </authorList>
    </citation>
    <scope>IDENTIFICATION</scope>
</reference>
<evidence type="ECO:0000256" key="2">
    <source>
        <dbReference type="ARBA" id="ARBA00023180"/>
    </source>
</evidence>
<sequence length="223" mass="24419">MRSSSLNASNCSSLSDLKPPVFLLYFLCTHVMSSAPKTTVKFIILAVILLLVRCEAIQAGTRASLMCYACMSRNIPNVTRTQLSRTVNTPAFAQDNDCNDPFSFFGAVKNDGVRFEPCSTACVKVVSQNRYIHIVLRGCQSTLYATQMEGLPRIMIPGVAQTNVSHELTTSCDVETEMHASIGEIFTTTCMCYDNFCNSADVTSCSILFVLILSIAFTAASYH</sequence>
<evidence type="ECO:0000313" key="4">
    <source>
        <dbReference type="Proteomes" id="UP000887566"/>
    </source>
</evidence>
<dbReference type="WBParaSite" id="PSAMB.scaffold1195size34638.g11549.t1">
    <property type="protein sequence ID" value="PSAMB.scaffold1195size34638.g11549.t1"/>
    <property type="gene ID" value="PSAMB.scaffold1195size34638.g11549"/>
</dbReference>
<evidence type="ECO:0000313" key="5">
    <source>
        <dbReference type="WBParaSite" id="PSAMB.scaffold1195size34638.g11549.t1"/>
    </source>
</evidence>
<protein>
    <submittedName>
        <fullName evidence="5">Uncharacterized protein</fullName>
    </submittedName>
</protein>
<keyword evidence="3" id="KW-1133">Transmembrane helix</keyword>
<proteinExistence type="predicted"/>
<dbReference type="Proteomes" id="UP000887566">
    <property type="component" value="Unplaced"/>
</dbReference>